<keyword evidence="3" id="KW-1185">Reference proteome</keyword>
<organism evidence="2 3">
    <name type="scientific">Atopostipes suicloacalis DSM 15692</name>
    <dbReference type="NCBI Taxonomy" id="1121025"/>
    <lineage>
        <taxon>Bacteria</taxon>
        <taxon>Bacillati</taxon>
        <taxon>Bacillota</taxon>
        <taxon>Bacilli</taxon>
        <taxon>Lactobacillales</taxon>
        <taxon>Carnobacteriaceae</taxon>
        <taxon>Atopostipes</taxon>
    </lineage>
</organism>
<sequence>MGLGKDKVRNTTLTLLVFLSFLLSFNLLTAGRKIGEEENSSNQPVRSNIAMIEHSESEAFRPATVALHGVDPENSLVIAETFPLRNLLDSCFYSEDLIRVEDTSYIDSEDYLEMMATDQWVEFIFREELPIGILSQKFDDLTKEYEDEYFDRILINADNQNVVHFYNTKTSYLYTVTTVEDEMINIDPFLNMDNLNYKTAEIYYIGNKLVYLTKETMEIPCRSYVIDSVPNSKYTSNFYPDPSLVDTRTTETTTRYIDLTREVTINQQNHTLVFLRQIEDSGDLRPAERFIKSFEQVNHFENWTGSFSITDYDVKNEIVSFRREIDGLPVFSPSDNETVSEVGLVESGVTHLKLPLRYINTPITMEEDSGEELLSGVEVNERLFIELPAEKYDKIKDLTVGYTWKESEEADQVIYFIPDWYVLYDGVWLELESLLEMQGEVAYGF</sequence>
<evidence type="ECO:0000313" key="3">
    <source>
        <dbReference type="Proteomes" id="UP000184128"/>
    </source>
</evidence>
<dbReference type="Gene3D" id="3.30.310.160">
    <property type="entry name" value="YycH protein, domain 2"/>
    <property type="match status" value="1"/>
</dbReference>
<dbReference type="EMBL" id="FQUF01000019">
    <property type="protein sequence ID" value="SHE89584.1"/>
    <property type="molecule type" value="Genomic_DNA"/>
</dbReference>
<evidence type="ECO:0000313" key="2">
    <source>
        <dbReference type="EMBL" id="SHE89584.1"/>
    </source>
</evidence>
<feature type="domain" description="Regulatory protein YycH" evidence="1">
    <location>
        <begin position="8"/>
        <end position="432"/>
    </location>
</feature>
<reference evidence="2 3" key="1">
    <citation type="submission" date="2016-11" db="EMBL/GenBank/DDBJ databases">
        <authorList>
            <person name="Jaros S."/>
            <person name="Januszkiewicz K."/>
            <person name="Wedrychowicz H."/>
        </authorList>
    </citation>
    <scope>NUCLEOTIDE SEQUENCE [LARGE SCALE GENOMIC DNA]</scope>
    <source>
        <strain evidence="2 3">DSM 15692</strain>
    </source>
</reference>
<accession>A0A1M4X7Y5</accession>
<dbReference type="InterPro" id="IPR009996">
    <property type="entry name" value="YycH"/>
</dbReference>
<dbReference type="Proteomes" id="UP000184128">
    <property type="component" value="Unassembled WGS sequence"/>
</dbReference>
<dbReference type="AlphaFoldDB" id="A0A1M4X7Y5"/>
<dbReference type="OrthoDB" id="2382185at2"/>
<dbReference type="RefSeq" id="WP_073298133.1">
    <property type="nucleotide sequence ID" value="NZ_FQUF01000019.1"/>
</dbReference>
<evidence type="ECO:0000259" key="1">
    <source>
        <dbReference type="Pfam" id="PF07435"/>
    </source>
</evidence>
<protein>
    <submittedName>
        <fullName evidence="2">Two-component signal transduction system YycFG, regulatory protein YycH</fullName>
    </submittedName>
</protein>
<gene>
    <name evidence="2" type="ORF">SAMN02745249_01385</name>
</gene>
<proteinExistence type="predicted"/>
<dbReference type="Pfam" id="PF07435">
    <property type="entry name" value="YycH"/>
    <property type="match status" value="1"/>
</dbReference>
<name>A0A1M4X7Y5_9LACT</name>
<dbReference type="CDD" id="cd15787">
    <property type="entry name" value="YycH_N"/>
    <property type="match status" value="1"/>
</dbReference>
<dbReference type="InterPro" id="IPR042274">
    <property type="entry name" value="YycH/YycI_2"/>
</dbReference>
<dbReference type="STRING" id="1121025.SAMN02745249_01385"/>